<dbReference type="EMBL" id="BJWL01000419">
    <property type="protein sequence ID" value="GFS43478.1"/>
    <property type="molecule type" value="Genomic_DNA"/>
</dbReference>
<dbReference type="InterPro" id="IPR011008">
    <property type="entry name" value="Dimeric_a/b-barrel"/>
</dbReference>
<proteinExistence type="predicted"/>
<feature type="compositionally biased region" description="Polar residues" evidence="2">
    <location>
        <begin position="52"/>
        <end position="80"/>
    </location>
</feature>
<dbReference type="InterPro" id="IPR013097">
    <property type="entry name" value="Dabb"/>
</dbReference>
<dbReference type="PANTHER" id="PTHR33178">
    <property type="match status" value="1"/>
</dbReference>
<evidence type="ECO:0000256" key="2">
    <source>
        <dbReference type="SAM" id="MobiDB-lite"/>
    </source>
</evidence>
<dbReference type="PROSITE" id="PS51502">
    <property type="entry name" value="S_R_A_B_BARREL"/>
    <property type="match status" value="1"/>
</dbReference>
<dbReference type="Gene3D" id="3.30.70.100">
    <property type="match status" value="2"/>
</dbReference>
<dbReference type="PANTHER" id="PTHR33178:SF3">
    <property type="entry name" value="STRESS-RESPONSE A_B BARREL DOMAIN-CONTAINING PROTEIN UP3"/>
    <property type="match status" value="1"/>
</dbReference>
<feature type="domain" description="Stress-response A/B barrel" evidence="3">
    <location>
        <begin position="6"/>
        <end position="191"/>
    </location>
</feature>
<evidence type="ECO:0000259" key="3">
    <source>
        <dbReference type="PROSITE" id="PS51502"/>
    </source>
</evidence>
<protein>
    <submittedName>
        <fullName evidence="4">Stress responsive alpha-beta barrel domain protein</fullName>
    </submittedName>
</protein>
<name>A0A7J0DVH3_9ERIC</name>
<dbReference type="SUPFAM" id="SSF54909">
    <property type="entry name" value="Dimeric alpha+beta barrel"/>
    <property type="match status" value="2"/>
</dbReference>
<dbReference type="AlphaFoldDB" id="A0A7J0DVH3"/>
<accession>A0A7J0DVH3</accession>
<reference evidence="5" key="1">
    <citation type="submission" date="2019-07" db="EMBL/GenBank/DDBJ databases">
        <title>De Novo Assembly of kiwifruit Actinidia rufa.</title>
        <authorList>
            <person name="Sugita-Konishi S."/>
            <person name="Sato K."/>
            <person name="Mori E."/>
            <person name="Abe Y."/>
            <person name="Kisaki G."/>
            <person name="Hamano K."/>
            <person name="Suezawa K."/>
            <person name="Otani M."/>
            <person name="Fukuda T."/>
            <person name="Manabe T."/>
            <person name="Gomi K."/>
            <person name="Tabuchi M."/>
            <person name="Akimitsu K."/>
            <person name="Kataoka I."/>
        </authorList>
    </citation>
    <scope>NUCLEOTIDE SEQUENCE [LARGE SCALE GENOMIC DNA]</scope>
    <source>
        <strain evidence="5">cv. Fuchu</strain>
    </source>
</reference>
<dbReference type="Proteomes" id="UP000585474">
    <property type="component" value="Unassembled WGS sequence"/>
</dbReference>
<feature type="region of interest" description="Disordered" evidence="2">
    <location>
        <begin position="47"/>
        <end position="112"/>
    </location>
</feature>
<gene>
    <name evidence="4" type="ORF">Acr_00g0085390</name>
</gene>
<keyword evidence="5" id="KW-1185">Reference proteome</keyword>
<organism evidence="4 5">
    <name type="scientific">Actinidia rufa</name>
    <dbReference type="NCBI Taxonomy" id="165716"/>
    <lineage>
        <taxon>Eukaryota</taxon>
        <taxon>Viridiplantae</taxon>
        <taxon>Streptophyta</taxon>
        <taxon>Embryophyta</taxon>
        <taxon>Tracheophyta</taxon>
        <taxon>Spermatophyta</taxon>
        <taxon>Magnoliopsida</taxon>
        <taxon>eudicotyledons</taxon>
        <taxon>Gunneridae</taxon>
        <taxon>Pentapetalae</taxon>
        <taxon>asterids</taxon>
        <taxon>Ericales</taxon>
        <taxon>Actinidiaceae</taxon>
        <taxon>Actinidia</taxon>
    </lineage>
</organism>
<evidence type="ECO:0000313" key="5">
    <source>
        <dbReference type="Proteomes" id="UP000585474"/>
    </source>
</evidence>
<evidence type="ECO:0000256" key="1">
    <source>
        <dbReference type="ARBA" id="ARBA00011738"/>
    </source>
</evidence>
<dbReference type="OrthoDB" id="42919at2759"/>
<feature type="compositionally biased region" description="Basic residues" evidence="2">
    <location>
        <begin position="93"/>
        <end position="106"/>
    </location>
</feature>
<comment type="caution">
    <text evidence="4">The sequence shown here is derived from an EMBL/GenBank/DDBJ whole genome shotgun (WGS) entry which is preliminary data.</text>
</comment>
<comment type="subunit">
    <text evidence="1">Homodimer.</text>
</comment>
<dbReference type="InterPro" id="IPR044662">
    <property type="entry name" value="HS1/DABB1-like"/>
</dbReference>
<evidence type="ECO:0000313" key="4">
    <source>
        <dbReference type="EMBL" id="GFS43478.1"/>
    </source>
</evidence>
<sequence>MSAQIVEHIVLFKVKPDTDPSKADSMVNALNGLRSLDQVLHLTAGPLHRTRSSPSLSPTCSTAATDPRTISTPIRVTRPTSARRGHLGPPDLRRRHGRRLDRRNRPGRTGPRKEVLGVIGGIKDRFPAIDQISVGENFSPARAKGFSICSIAFLPRLSELEALDSDSNSELVESEKSKVRGMLESVMVLDYVIPQLQGASL</sequence>
<dbReference type="Pfam" id="PF07876">
    <property type="entry name" value="Dabb"/>
    <property type="match status" value="2"/>
</dbReference>